<evidence type="ECO:0000313" key="2">
    <source>
        <dbReference type="Proteomes" id="UP000017170"/>
    </source>
</evidence>
<dbReference type="InterPro" id="IPR036388">
    <property type="entry name" value="WH-like_DNA-bd_sf"/>
</dbReference>
<dbReference type="Gene3D" id="1.10.10.10">
    <property type="entry name" value="Winged helix-like DNA-binding domain superfamily/Winged helix DNA-binding domain"/>
    <property type="match status" value="1"/>
</dbReference>
<reference evidence="1 2" key="1">
    <citation type="journal article" date="2013" name="Genome Announc.">
        <title>Genome Sequence of the Extreme Obligate Alkaliphile Bacillus marmarensis Strain DSM 21297.</title>
        <authorList>
            <person name="Wernick D.G."/>
            <person name="Choi K.Y."/>
            <person name="Tat C.A."/>
            <person name="Lafontaine Rivera J.G."/>
            <person name="Liao J.C."/>
        </authorList>
    </citation>
    <scope>NUCLEOTIDE SEQUENCE [LARGE SCALE GENOMIC DNA]</scope>
    <source>
        <strain evidence="1 2">DSM 21297</strain>
    </source>
</reference>
<sequence length="272" mass="30478">MQSTNKSSIQFISSTDRHLLTTFDNVKALNDAVSTHMTTLKANSCREQIMQLLSLISKHSVKMLGVSWMSNQTMATHLNVSTRTVQRYIKELIELDIIAVYQTKDIKRKGQTSNTLVIKNVENANVEPVKADCRTACHTKQSLKKHNKSNTRIRNAHESPNTINLDSDSSFLKDSLPAALYNTLKIFNAEEIYNLTGIIYRAKALIDRSIQIEDHSKDFTGTIKAVILKAKTSKIKNFNNYLYRSIQATTAAISRRSAPSQPNMSWLAGGAS</sequence>
<keyword evidence="2" id="KW-1185">Reference proteome</keyword>
<dbReference type="Proteomes" id="UP000017170">
    <property type="component" value="Unassembled WGS sequence"/>
</dbReference>
<dbReference type="RefSeq" id="WP_022627262.1">
    <property type="nucleotide sequence ID" value="NZ_ATAE01000008.1"/>
</dbReference>
<proteinExistence type="predicted"/>
<dbReference type="AlphaFoldDB" id="U6SRF5"/>
<dbReference type="PATRIC" id="fig|1188261.3.peg.932"/>
<name>U6SRF5_9BACI</name>
<gene>
    <name evidence="1" type="ORF">A33I_07685</name>
</gene>
<dbReference type="EMBL" id="ATAE01000008">
    <property type="protein sequence ID" value="ERN54299.1"/>
    <property type="molecule type" value="Genomic_DNA"/>
</dbReference>
<accession>U6SRF5</accession>
<evidence type="ECO:0000313" key="1">
    <source>
        <dbReference type="EMBL" id="ERN54299.1"/>
    </source>
</evidence>
<organism evidence="1 2">
    <name type="scientific">Alkalihalophilus marmarensis DSM 21297</name>
    <dbReference type="NCBI Taxonomy" id="1188261"/>
    <lineage>
        <taxon>Bacteria</taxon>
        <taxon>Bacillati</taxon>
        <taxon>Bacillota</taxon>
        <taxon>Bacilli</taxon>
        <taxon>Bacillales</taxon>
        <taxon>Bacillaceae</taxon>
        <taxon>Alkalihalophilus</taxon>
    </lineage>
</organism>
<comment type="caution">
    <text evidence="1">The sequence shown here is derived from an EMBL/GenBank/DDBJ whole genome shotgun (WGS) entry which is preliminary data.</text>
</comment>
<dbReference type="Pfam" id="PF13730">
    <property type="entry name" value="HTH_36"/>
    <property type="match status" value="1"/>
</dbReference>
<protein>
    <recommendedName>
        <fullName evidence="3">Helix-turn-helix type 11 domain-containing protein</fullName>
    </recommendedName>
</protein>
<evidence type="ECO:0008006" key="3">
    <source>
        <dbReference type="Google" id="ProtNLM"/>
    </source>
</evidence>